<keyword evidence="4" id="KW-0597">Phosphoprotein</keyword>
<dbReference type="InterPro" id="IPR003661">
    <property type="entry name" value="HisK_dim/P_dom"/>
</dbReference>
<evidence type="ECO:0000259" key="14">
    <source>
        <dbReference type="PROSITE" id="PS50109"/>
    </source>
</evidence>
<dbReference type="PROSITE" id="PS50109">
    <property type="entry name" value="HIS_KIN"/>
    <property type="match status" value="1"/>
</dbReference>
<keyword evidence="6 13" id="KW-0812">Transmembrane</keyword>
<dbReference type="InterPro" id="IPR003594">
    <property type="entry name" value="HATPase_dom"/>
</dbReference>
<protein>
    <recommendedName>
        <fullName evidence="3">histidine kinase</fullName>
        <ecNumber evidence="3">2.7.13.3</ecNumber>
    </recommendedName>
</protein>
<evidence type="ECO:0000256" key="1">
    <source>
        <dbReference type="ARBA" id="ARBA00000085"/>
    </source>
</evidence>
<dbReference type="Gene3D" id="1.10.287.130">
    <property type="match status" value="1"/>
</dbReference>
<dbReference type="SUPFAM" id="SSF55874">
    <property type="entry name" value="ATPase domain of HSP90 chaperone/DNA topoisomerase II/histidine kinase"/>
    <property type="match status" value="1"/>
</dbReference>
<keyword evidence="11" id="KW-0902">Two-component regulatory system</keyword>
<dbReference type="InterPro" id="IPR004358">
    <property type="entry name" value="Sig_transdc_His_kin-like_C"/>
</dbReference>
<evidence type="ECO:0000256" key="10">
    <source>
        <dbReference type="ARBA" id="ARBA00022989"/>
    </source>
</evidence>
<keyword evidence="16" id="KW-1185">Reference proteome</keyword>
<keyword evidence="5" id="KW-0808">Transferase</keyword>
<dbReference type="Pfam" id="PF02518">
    <property type="entry name" value="HATPase_c"/>
    <property type="match status" value="1"/>
</dbReference>
<feature type="transmembrane region" description="Helical" evidence="13">
    <location>
        <begin position="35"/>
        <end position="53"/>
    </location>
</feature>
<evidence type="ECO:0000256" key="2">
    <source>
        <dbReference type="ARBA" id="ARBA00004141"/>
    </source>
</evidence>
<evidence type="ECO:0000256" key="11">
    <source>
        <dbReference type="ARBA" id="ARBA00023012"/>
    </source>
</evidence>
<keyword evidence="7" id="KW-0547">Nucleotide-binding</keyword>
<dbReference type="EMBL" id="CP101914">
    <property type="protein sequence ID" value="UUI04781.1"/>
    <property type="molecule type" value="Genomic_DNA"/>
</dbReference>
<dbReference type="CDD" id="cd00082">
    <property type="entry name" value="HisKA"/>
    <property type="match status" value="1"/>
</dbReference>
<dbReference type="SMART" id="SM00388">
    <property type="entry name" value="HisKA"/>
    <property type="match status" value="1"/>
</dbReference>
<evidence type="ECO:0000256" key="13">
    <source>
        <dbReference type="SAM" id="Phobius"/>
    </source>
</evidence>
<dbReference type="RefSeq" id="WP_256709679.1">
    <property type="nucleotide sequence ID" value="NZ_CP101914.1"/>
</dbReference>
<dbReference type="Pfam" id="PF00512">
    <property type="entry name" value="HisKA"/>
    <property type="match status" value="1"/>
</dbReference>
<keyword evidence="10 13" id="KW-1133">Transmembrane helix</keyword>
<evidence type="ECO:0000256" key="3">
    <source>
        <dbReference type="ARBA" id="ARBA00012438"/>
    </source>
</evidence>
<dbReference type="PANTHER" id="PTHR45528:SF8">
    <property type="entry name" value="HISTIDINE KINASE"/>
    <property type="match status" value="1"/>
</dbReference>
<dbReference type="SMART" id="SM00387">
    <property type="entry name" value="HATPase_c"/>
    <property type="match status" value="1"/>
</dbReference>
<reference evidence="15" key="1">
    <citation type="submission" date="2022-07" db="EMBL/GenBank/DDBJ databases">
        <title>FELIX.</title>
        <authorList>
            <person name="Wan K.H."/>
            <person name="Park S."/>
            <person name="Lawrence Q."/>
            <person name="Eichenberger J.P."/>
            <person name="Booth B.W."/>
            <person name="Piaggio A.J."/>
            <person name="Chandler J.C."/>
            <person name="Franklin A.B."/>
            <person name="Celniker S.E."/>
        </authorList>
    </citation>
    <scope>NUCLEOTIDE SEQUENCE</scope>
    <source>
        <strain evidence="15">QA-1986 374</strain>
    </source>
</reference>
<dbReference type="InterPro" id="IPR005467">
    <property type="entry name" value="His_kinase_dom"/>
</dbReference>
<dbReference type="Gene3D" id="3.30.565.10">
    <property type="entry name" value="Histidine kinase-like ATPase, C-terminal domain"/>
    <property type="match status" value="1"/>
</dbReference>
<dbReference type="InterPro" id="IPR050398">
    <property type="entry name" value="HssS/ArlS-like"/>
</dbReference>
<dbReference type="PANTHER" id="PTHR45528">
    <property type="entry name" value="SENSOR HISTIDINE KINASE CPXA"/>
    <property type="match status" value="1"/>
</dbReference>
<keyword evidence="9" id="KW-0067">ATP-binding</keyword>
<dbReference type="PRINTS" id="PR00344">
    <property type="entry name" value="BCTRLSENSOR"/>
</dbReference>
<dbReference type="Proteomes" id="UP001059773">
    <property type="component" value="Chromosome"/>
</dbReference>
<organism evidence="15 16">
    <name type="scientific">Oceanobacillus jeddahense</name>
    <dbReference type="NCBI Taxonomy" id="1462527"/>
    <lineage>
        <taxon>Bacteria</taxon>
        <taxon>Bacillati</taxon>
        <taxon>Bacillota</taxon>
        <taxon>Bacilli</taxon>
        <taxon>Bacillales</taxon>
        <taxon>Bacillaceae</taxon>
        <taxon>Oceanobacillus</taxon>
    </lineage>
</organism>
<comment type="catalytic activity">
    <reaction evidence="1">
        <text>ATP + protein L-histidine = ADP + protein N-phospho-L-histidine.</text>
        <dbReference type="EC" id="2.7.13.3"/>
    </reaction>
</comment>
<evidence type="ECO:0000256" key="7">
    <source>
        <dbReference type="ARBA" id="ARBA00022741"/>
    </source>
</evidence>
<dbReference type="InterPro" id="IPR036890">
    <property type="entry name" value="HATPase_C_sf"/>
</dbReference>
<comment type="subcellular location">
    <subcellularLocation>
        <location evidence="2">Membrane</location>
        <topology evidence="2">Multi-pass membrane protein</topology>
    </subcellularLocation>
</comment>
<dbReference type="EC" id="2.7.13.3" evidence="3"/>
<name>A0ABY5K0E9_9BACI</name>
<evidence type="ECO:0000256" key="6">
    <source>
        <dbReference type="ARBA" id="ARBA00022692"/>
    </source>
</evidence>
<dbReference type="InterPro" id="IPR036097">
    <property type="entry name" value="HisK_dim/P_sf"/>
</dbReference>
<evidence type="ECO:0000256" key="5">
    <source>
        <dbReference type="ARBA" id="ARBA00022679"/>
    </source>
</evidence>
<evidence type="ECO:0000256" key="12">
    <source>
        <dbReference type="ARBA" id="ARBA00023136"/>
    </source>
</evidence>
<accession>A0ABY5K0E9</accession>
<keyword evidence="8 15" id="KW-0418">Kinase</keyword>
<feature type="domain" description="Histidine kinase" evidence="14">
    <location>
        <begin position="120"/>
        <end position="338"/>
    </location>
</feature>
<evidence type="ECO:0000313" key="15">
    <source>
        <dbReference type="EMBL" id="UUI04781.1"/>
    </source>
</evidence>
<evidence type="ECO:0000256" key="4">
    <source>
        <dbReference type="ARBA" id="ARBA00022553"/>
    </source>
</evidence>
<gene>
    <name evidence="15" type="ORF">NP439_09155</name>
</gene>
<sequence length="343" mass="39517">MKIDKVIFLIILQFVLLTWIFLVDIGNHPGDISKWALYIIFILLSTTFFMWRIRYLTQLKQLDIEIRRAINGDVKTRLLTNHDKELNEFVFSINELVEQLEKVQVQSIKSEKARKGILSGISHDIRTPLTSIIGYVDALKDNVAASEAEKKAYIEIISKKANGLKQLLDELFHMAKIDADEIILKEEQLDFAEITRESFIEFLPDLKKEHMDLKTVIPEEKCIVTADRLSLKRIIDNLIRNALHYGREGKLIGVELTETQTDYQLLIWDQGPGIAEEDVIHVFEKMYRGDQSRNHRYGGSGLGLSIAKALVEKHHGNIWVESIPWERTVFGFSIPKNNSSIFN</sequence>
<evidence type="ECO:0000313" key="16">
    <source>
        <dbReference type="Proteomes" id="UP001059773"/>
    </source>
</evidence>
<proteinExistence type="predicted"/>
<dbReference type="SUPFAM" id="SSF47384">
    <property type="entry name" value="Homodimeric domain of signal transducing histidine kinase"/>
    <property type="match status" value="1"/>
</dbReference>
<keyword evidence="12 13" id="KW-0472">Membrane</keyword>
<feature type="transmembrane region" description="Helical" evidence="13">
    <location>
        <begin position="6"/>
        <end position="23"/>
    </location>
</feature>
<evidence type="ECO:0000256" key="9">
    <source>
        <dbReference type="ARBA" id="ARBA00022840"/>
    </source>
</evidence>
<dbReference type="GO" id="GO:0016301">
    <property type="term" value="F:kinase activity"/>
    <property type="evidence" value="ECO:0007669"/>
    <property type="project" value="UniProtKB-KW"/>
</dbReference>
<evidence type="ECO:0000256" key="8">
    <source>
        <dbReference type="ARBA" id="ARBA00022777"/>
    </source>
</evidence>